<evidence type="ECO:0000313" key="6">
    <source>
        <dbReference type="Proteomes" id="UP001497623"/>
    </source>
</evidence>
<dbReference type="InterPro" id="IPR007111">
    <property type="entry name" value="NACHT_NTPase"/>
</dbReference>
<name>A0AAV2Q0B0_MEGNR</name>
<dbReference type="InterPro" id="IPR032675">
    <property type="entry name" value="LRR_dom_sf"/>
</dbReference>
<evidence type="ECO:0000313" key="5">
    <source>
        <dbReference type="EMBL" id="CAL4067065.1"/>
    </source>
</evidence>
<sequence length="1193" mass="137674">MMMSPTRDIIESVHNYLITHYLNVRRIALLPWLEGFQSFPLEDLFIEPLVTHISNGRAAQDVDLIKTLQNPSQENRLVLEGEPGMGKTLLAMKLTLDWAKRTHLKNFKFVFHIRLGDFNGELKQYVKEELLPTYYADRIDEVWNYCEHNDEAILFILDGYDELMKDNRGDVTKLLRQNFPKSKVLITSRPDGLQYHTNIKKFVVKGFTEIQVLEFISKYFKLIKQEDCGRSLRSRIENDQRLHNLARRPLFCVLLCMLYDTEGGKNLPEKFSEMIWKIMLCLIKINERRQGNDDDIDSFPKIYEMLFFKFGKLCFEALQKDQTRFTKEEIISSVGHENLSLLEKLGFMFTDRVKQDTNLKKFWLPVHKTFLEYLAAFYMSKHIETECKSCTDCKNFSSLLSKEWDVLKFVMSTLDKKAYLLLDNKSYKFFQKMKKYDLLVLLREAGASSQNARSVAKLLDSEHASITTCEVDFEGWSKILPENLKKLKSLEIIWRIKSQNPDQETSFVEAGASLYQAFFSALHNNTSIKKLTIRAMQDGEPFSEEKITLFFSHLQSALQKDNLEHLEIKDMRMEASGPLKKAISTVSNMDKRALESLETLSLDVTLEDNDLKDLCDSLNRCAHKLKRLKLLGLKFGYSGFSSLIGLLKDNKNIETLHLSMDRTDFMPTFEGSRSEDNIRYDPAAMLRDLRRVPREANRNNNEAYRQRHRMERSQSRGRPPDPTVELNYLMQDPLCPKVKDTISLKRYWSMNGARDLEHSQENEGASNTFKSRVQEGGCRIPLPLCLGREQHKSLFHDLFRSLPDTGVKDLTFSNAYTGWMSVDDMVCLGDAIRKASRLTSINIKGLKADHYIPVLLALGQSKSIVNVNLQSNAVKLKDMAFQMATIALKHNSSLSTLNLNEWHFLIEDKSKAFECISQLLDVWKVTKLYLENTTVDCGTIVTDAMSPIIFNPPIVNPIRGPALTWIELKDLSLKGMKVKEYSGIEKKGNLLLSDIRNFTNLTSLDLALSNCQQLVSSVDDEAAIKFFHLCGENLKKLQSLALDNWTFKFKKYEETCAHIGRLMSNRRTGLMHLKRLKLYNVNEVRPDNSNLSCVNTLLHHLVNNLKRLEELDLCYYRINGNKNMNDVAARRLGKCFHDHWGSPKQFTLLFYGLTDDAKKALCEELRRPPYRVIALAGHPIRITVQRQLCFLGV</sequence>
<evidence type="ECO:0000256" key="2">
    <source>
        <dbReference type="ARBA" id="ARBA00022840"/>
    </source>
</evidence>
<dbReference type="SUPFAM" id="SSF52047">
    <property type="entry name" value="RNI-like"/>
    <property type="match status" value="1"/>
</dbReference>
<dbReference type="Gene3D" id="3.40.50.300">
    <property type="entry name" value="P-loop containing nucleotide triphosphate hydrolases"/>
    <property type="match status" value="1"/>
</dbReference>
<dbReference type="EMBL" id="CAXKWB010002497">
    <property type="protein sequence ID" value="CAL4067065.1"/>
    <property type="molecule type" value="Genomic_DNA"/>
</dbReference>
<comment type="caution">
    <text evidence="5">The sequence shown here is derived from an EMBL/GenBank/DDBJ whole genome shotgun (WGS) entry which is preliminary data.</text>
</comment>
<dbReference type="Proteomes" id="UP001497623">
    <property type="component" value="Unassembled WGS sequence"/>
</dbReference>
<dbReference type="Gene3D" id="3.80.10.10">
    <property type="entry name" value="Ribonuclease Inhibitor"/>
    <property type="match status" value="2"/>
</dbReference>
<dbReference type="PANTHER" id="PTHR46844">
    <property type="entry name" value="SLR5058 PROTEIN"/>
    <property type="match status" value="1"/>
</dbReference>
<dbReference type="Pfam" id="PF05729">
    <property type="entry name" value="NACHT"/>
    <property type="match status" value="1"/>
</dbReference>
<evidence type="ECO:0000259" key="4">
    <source>
        <dbReference type="PROSITE" id="PS50837"/>
    </source>
</evidence>
<organism evidence="5 6">
    <name type="scientific">Meganyctiphanes norvegica</name>
    <name type="common">Northern krill</name>
    <name type="synonym">Thysanopoda norvegica</name>
    <dbReference type="NCBI Taxonomy" id="48144"/>
    <lineage>
        <taxon>Eukaryota</taxon>
        <taxon>Metazoa</taxon>
        <taxon>Ecdysozoa</taxon>
        <taxon>Arthropoda</taxon>
        <taxon>Crustacea</taxon>
        <taxon>Multicrustacea</taxon>
        <taxon>Malacostraca</taxon>
        <taxon>Eumalacostraca</taxon>
        <taxon>Eucarida</taxon>
        <taxon>Euphausiacea</taxon>
        <taxon>Euphausiidae</taxon>
        <taxon>Meganyctiphanes</taxon>
    </lineage>
</organism>
<protein>
    <recommendedName>
        <fullName evidence="4">NACHT domain-containing protein</fullName>
    </recommendedName>
</protein>
<accession>A0AAV2Q0B0</accession>
<keyword evidence="6" id="KW-1185">Reference proteome</keyword>
<reference evidence="5 6" key="1">
    <citation type="submission" date="2024-05" db="EMBL/GenBank/DDBJ databases">
        <authorList>
            <person name="Wallberg A."/>
        </authorList>
    </citation>
    <scope>NUCLEOTIDE SEQUENCE [LARGE SCALE GENOMIC DNA]</scope>
</reference>
<dbReference type="AlphaFoldDB" id="A0AAV2Q0B0"/>
<dbReference type="SUPFAM" id="SSF52540">
    <property type="entry name" value="P-loop containing nucleoside triphosphate hydrolases"/>
    <property type="match status" value="1"/>
</dbReference>
<feature type="region of interest" description="Disordered" evidence="3">
    <location>
        <begin position="695"/>
        <end position="724"/>
    </location>
</feature>
<dbReference type="PANTHER" id="PTHR46844:SF1">
    <property type="entry name" value="SLR5058 PROTEIN"/>
    <property type="match status" value="1"/>
</dbReference>
<feature type="non-terminal residue" evidence="5">
    <location>
        <position position="1193"/>
    </location>
</feature>
<proteinExistence type="predicted"/>
<evidence type="ECO:0000256" key="3">
    <source>
        <dbReference type="SAM" id="MobiDB-lite"/>
    </source>
</evidence>
<dbReference type="PROSITE" id="PS50837">
    <property type="entry name" value="NACHT"/>
    <property type="match status" value="1"/>
</dbReference>
<keyword evidence="1" id="KW-0547">Nucleotide-binding</keyword>
<keyword evidence="2" id="KW-0067">ATP-binding</keyword>
<dbReference type="GO" id="GO:0005524">
    <property type="term" value="F:ATP binding"/>
    <property type="evidence" value="ECO:0007669"/>
    <property type="project" value="UniProtKB-KW"/>
</dbReference>
<evidence type="ECO:0000256" key="1">
    <source>
        <dbReference type="ARBA" id="ARBA00022741"/>
    </source>
</evidence>
<gene>
    <name evidence="5" type="ORF">MNOR_LOCUS6151</name>
</gene>
<dbReference type="InterPro" id="IPR027417">
    <property type="entry name" value="P-loop_NTPase"/>
</dbReference>
<feature type="domain" description="NACHT" evidence="4">
    <location>
        <begin position="75"/>
        <end position="192"/>
    </location>
</feature>